<reference evidence="1 2" key="1">
    <citation type="submission" date="2019-05" db="EMBL/GenBank/DDBJ databases">
        <authorList>
            <person name="Chen C."/>
        </authorList>
    </citation>
    <scope>NUCLEOTIDE SEQUENCE [LARGE SCALE GENOMIC DNA]</scope>
    <source>
        <strain evidence="1 2">HB172198</strain>
    </source>
</reference>
<dbReference type="InterPro" id="IPR006524">
    <property type="entry name" value="ArpU-like"/>
</dbReference>
<evidence type="ECO:0000313" key="2">
    <source>
        <dbReference type="Proteomes" id="UP000300879"/>
    </source>
</evidence>
<organism evidence="1 2">
    <name type="scientific">Paenibacillus algicola</name>
    <dbReference type="NCBI Taxonomy" id="2565926"/>
    <lineage>
        <taxon>Bacteria</taxon>
        <taxon>Bacillati</taxon>
        <taxon>Bacillota</taxon>
        <taxon>Bacilli</taxon>
        <taxon>Bacillales</taxon>
        <taxon>Paenibacillaceae</taxon>
        <taxon>Paenibacillus</taxon>
    </lineage>
</organism>
<dbReference type="KEGG" id="palo:E6C60_3046"/>
<evidence type="ECO:0000313" key="1">
    <source>
        <dbReference type="EMBL" id="QCT03757.1"/>
    </source>
</evidence>
<dbReference type="AlphaFoldDB" id="A0A4P8XLU3"/>
<proteinExistence type="predicted"/>
<name>A0A4P8XLU3_9BACL</name>
<dbReference type="EMBL" id="CP040396">
    <property type="protein sequence ID" value="QCT03757.1"/>
    <property type="molecule type" value="Genomic_DNA"/>
</dbReference>
<dbReference type="NCBIfam" id="TIGR01637">
    <property type="entry name" value="phage_arpU"/>
    <property type="match status" value="1"/>
</dbReference>
<dbReference type="Proteomes" id="UP000300879">
    <property type="component" value="Chromosome"/>
</dbReference>
<evidence type="ECO:0008006" key="3">
    <source>
        <dbReference type="Google" id="ProtNLM"/>
    </source>
</evidence>
<keyword evidence="2" id="KW-1185">Reference proteome</keyword>
<protein>
    <recommendedName>
        <fullName evidence="3">Transcriptional regulator</fullName>
    </recommendedName>
</protein>
<sequence length="164" mass="19287">MGQMSFELPELDRKKTQAAVESALEKYRIFKSITFEEREASVTASSTERFHGPTNVTSDQTADIAIHNVYVPQARQNYCEKVERAVNKLYPRERLLIQERYMKDETITDMKVYSFVFNPPISKDLYAKIRWTAFYRLAFNLDYFKIIDIKKLITPQDEHDEGQS</sequence>
<accession>A0A4P8XLU3</accession>
<gene>
    <name evidence="1" type="ORF">E6C60_3046</name>
</gene>